<reference evidence="2" key="1">
    <citation type="submission" date="2018-11" db="EMBL/GenBank/DDBJ databases">
        <authorList>
            <person name="Alioto T."/>
            <person name="Alioto T."/>
        </authorList>
    </citation>
    <scope>NUCLEOTIDE SEQUENCE</scope>
</reference>
<keyword evidence="1" id="KW-1133">Transmembrane helix</keyword>
<organism evidence="2 3">
    <name type="scientific">Mytilus galloprovincialis</name>
    <name type="common">Mediterranean mussel</name>
    <dbReference type="NCBI Taxonomy" id="29158"/>
    <lineage>
        <taxon>Eukaryota</taxon>
        <taxon>Metazoa</taxon>
        <taxon>Spiralia</taxon>
        <taxon>Lophotrochozoa</taxon>
        <taxon>Mollusca</taxon>
        <taxon>Bivalvia</taxon>
        <taxon>Autobranchia</taxon>
        <taxon>Pteriomorphia</taxon>
        <taxon>Mytilida</taxon>
        <taxon>Mytiloidea</taxon>
        <taxon>Mytilidae</taxon>
        <taxon>Mytilinae</taxon>
        <taxon>Mytilus</taxon>
    </lineage>
</organism>
<comment type="caution">
    <text evidence="2">The sequence shown here is derived from an EMBL/GenBank/DDBJ whole genome shotgun (WGS) entry which is preliminary data.</text>
</comment>
<proteinExistence type="predicted"/>
<sequence>MASDTRRALFAIAALGFIVLVGIIYFCREVCGFKDKSQRRENHRNIMMTPINMVEEREQTNERELMEKIRIAVF</sequence>
<feature type="transmembrane region" description="Helical" evidence="1">
    <location>
        <begin position="7"/>
        <end position="26"/>
    </location>
</feature>
<evidence type="ECO:0000256" key="1">
    <source>
        <dbReference type="SAM" id="Phobius"/>
    </source>
</evidence>
<dbReference type="Proteomes" id="UP000596742">
    <property type="component" value="Unassembled WGS sequence"/>
</dbReference>
<dbReference type="EMBL" id="UYJE01000434">
    <property type="protein sequence ID" value="VDH93306.1"/>
    <property type="molecule type" value="Genomic_DNA"/>
</dbReference>
<keyword evidence="3" id="KW-1185">Reference proteome</keyword>
<keyword evidence="1" id="KW-0812">Transmembrane</keyword>
<accession>A0A8B6BN50</accession>
<gene>
    <name evidence="2" type="ORF">MGAL_10B041552</name>
</gene>
<keyword evidence="1" id="KW-0472">Membrane</keyword>
<name>A0A8B6BN50_MYTGA</name>
<evidence type="ECO:0000313" key="2">
    <source>
        <dbReference type="EMBL" id="VDH93306.1"/>
    </source>
</evidence>
<protein>
    <submittedName>
        <fullName evidence="2">Uncharacterized protein</fullName>
    </submittedName>
</protein>
<evidence type="ECO:0000313" key="3">
    <source>
        <dbReference type="Proteomes" id="UP000596742"/>
    </source>
</evidence>
<dbReference type="AlphaFoldDB" id="A0A8B6BN50"/>